<keyword evidence="6" id="KW-0057">Aromatic amino acid biosynthesis</keyword>
<comment type="catalytic activity">
    <reaction evidence="8">
        <text>(1S,2R)-1-C-(indol-3-yl)glycerol 3-phosphate + L-serine = D-glyceraldehyde 3-phosphate + L-tryptophan + H2O</text>
        <dbReference type="Rhea" id="RHEA:10532"/>
        <dbReference type="ChEBI" id="CHEBI:15377"/>
        <dbReference type="ChEBI" id="CHEBI:33384"/>
        <dbReference type="ChEBI" id="CHEBI:57912"/>
        <dbReference type="ChEBI" id="CHEBI:58866"/>
        <dbReference type="ChEBI" id="CHEBI:59776"/>
        <dbReference type="EC" id="4.2.1.20"/>
    </reaction>
</comment>
<dbReference type="GeneID" id="69571084"/>
<comment type="subunit">
    <text evidence="2">Tetramer of two alpha and two beta chains.</text>
</comment>
<protein>
    <recommendedName>
        <fullName evidence="3">tryptophan synthase</fullName>
        <ecNumber evidence="3">4.2.1.20</ecNumber>
    </recommendedName>
</protein>
<evidence type="ECO:0000256" key="4">
    <source>
        <dbReference type="ARBA" id="ARBA00022605"/>
    </source>
</evidence>
<proteinExistence type="predicted"/>
<dbReference type="SUPFAM" id="SSF51366">
    <property type="entry name" value="Ribulose-phoshate binding barrel"/>
    <property type="match status" value="1"/>
</dbReference>
<dbReference type="RefSeq" id="WP_016178170.1">
    <property type="nucleotide sequence ID" value="NZ_CAAKNX010000118.1"/>
</dbReference>
<name>A0A4P8KDE2_ENTAV</name>
<comment type="pathway">
    <text evidence="1">Amino-acid biosynthesis; L-tryptophan biosynthesis; L-tryptophan from chorismate: step 5/5.</text>
</comment>
<dbReference type="GO" id="GO:0005829">
    <property type="term" value="C:cytosol"/>
    <property type="evidence" value="ECO:0007669"/>
    <property type="project" value="TreeGrafter"/>
</dbReference>
<dbReference type="InterPro" id="IPR013785">
    <property type="entry name" value="Aldolase_TIM"/>
</dbReference>
<comment type="caution">
    <text evidence="9">The sequence shown here is derived from an EMBL/GenBank/DDBJ whole genome shotgun (WGS) entry which is preliminary data.</text>
</comment>
<dbReference type="Pfam" id="PF00290">
    <property type="entry name" value="Trp_syntA"/>
    <property type="match status" value="1"/>
</dbReference>
<dbReference type="EMBL" id="PDXQ01000002">
    <property type="protein sequence ID" value="TRZ29328.1"/>
    <property type="molecule type" value="Genomic_DNA"/>
</dbReference>
<evidence type="ECO:0000256" key="1">
    <source>
        <dbReference type="ARBA" id="ARBA00004733"/>
    </source>
</evidence>
<evidence type="ECO:0000256" key="8">
    <source>
        <dbReference type="ARBA" id="ARBA00049047"/>
    </source>
</evidence>
<reference evidence="9 10" key="1">
    <citation type="submission" date="2017-10" db="EMBL/GenBank/DDBJ databases">
        <title>FDA dAtabase for Regulatory Grade micrObial Sequences (FDA-ARGOS): Supporting development and validation of Infectious Disease Dx tests.</title>
        <authorList>
            <person name="Campos J."/>
            <person name="Goldberg B."/>
            <person name="Tallon L.J."/>
            <person name="Sadzewicz L."/>
            <person name="Sengamalay N."/>
            <person name="Ott S."/>
            <person name="Godinez A."/>
            <person name="Nagaraj S."/>
            <person name="Vyas G."/>
            <person name="Aluvathingal J."/>
            <person name="Nadendla S."/>
            <person name="Geyer C."/>
            <person name="Nandy P."/>
            <person name="Hobson J."/>
            <person name="Sichtig H."/>
        </authorList>
    </citation>
    <scope>NUCLEOTIDE SEQUENCE [LARGE SCALE GENOMIC DNA]</scope>
    <source>
        <strain evidence="9 10">FDAARGOS_185</strain>
    </source>
</reference>
<dbReference type="UniPathway" id="UPA00035">
    <property type="reaction ID" value="UER00044"/>
</dbReference>
<dbReference type="EC" id="4.2.1.20" evidence="3"/>
<dbReference type="Proteomes" id="UP000316316">
    <property type="component" value="Unassembled WGS sequence"/>
</dbReference>
<organism evidence="9 10">
    <name type="scientific">Enterococcus avium</name>
    <name type="common">Streptococcus avium</name>
    <dbReference type="NCBI Taxonomy" id="33945"/>
    <lineage>
        <taxon>Bacteria</taxon>
        <taxon>Bacillati</taxon>
        <taxon>Bacillota</taxon>
        <taxon>Bacilli</taxon>
        <taxon>Lactobacillales</taxon>
        <taxon>Enterococcaceae</taxon>
        <taxon>Enterococcus</taxon>
    </lineage>
</organism>
<evidence type="ECO:0000256" key="6">
    <source>
        <dbReference type="ARBA" id="ARBA00023141"/>
    </source>
</evidence>
<dbReference type="CDD" id="cd04724">
    <property type="entry name" value="Tryptophan_synthase_alpha"/>
    <property type="match status" value="1"/>
</dbReference>
<dbReference type="PANTHER" id="PTHR43406:SF1">
    <property type="entry name" value="TRYPTOPHAN SYNTHASE ALPHA CHAIN, CHLOROPLASTIC"/>
    <property type="match status" value="1"/>
</dbReference>
<evidence type="ECO:0000256" key="5">
    <source>
        <dbReference type="ARBA" id="ARBA00022822"/>
    </source>
</evidence>
<dbReference type="GO" id="GO:0004834">
    <property type="term" value="F:tryptophan synthase activity"/>
    <property type="evidence" value="ECO:0007669"/>
    <property type="project" value="UniProtKB-EC"/>
</dbReference>
<gene>
    <name evidence="9" type="ORF">AUF17_21870</name>
</gene>
<evidence type="ECO:0000256" key="3">
    <source>
        <dbReference type="ARBA" id="ARBA00012043"/>
    </source>
</evidence>
<evidence type="ECO:0000256" key="7">
    <source>
        <dbReference type="ARBA" id="ARBA00023239"/>
    </source>
</evidence>
<accession>A0A4P8KDE2</accession>
<dbReference type="InterPro" id="IPR002028">
    <property type="entry name" value="Trp_synthase_suA"/>
</dbReference>
<keyword evidence="7" id="KW-0456">Lyase</keyword>
<evidence type="ECO:0000256" key="2">
    <source>
        <dbReference type="ARBA" id="ARBA00011270"/>
    </source>
</evidence>
<evidence type="ECO:0000313" key="10">
    <source>
        <dbReference type="Proteomes" id="UP000316316"/>
    </source>
</evidence>
<keyword evidence="4" id="KW-0028">Amino-acid biosynthesis</keyword>
<dbReference type="Gene3D" id="3.20.20.70">
    <property type="entry name" value="Aldolase class I"/>
    <property type="match status" value="1"/>
</dbReference>
<dbReference type="InterPro" id="IPR011060">
    <property type="entry name" value="RibuloseP-bd_barrel"/>
</dbReference>
<dbReference type="PANTHER" id="PTHR43406">
    <property type="entry name" value="TRYPTOPHAN SYNTHASE, ALPHA CHAIN"/>
    <property type="match status" value="1"/>
</dbReference>
<keyword evidence="5" id="KW-0822">Tryptophan biosynthesis</keyword>
<dbReference type="AlphaFoldDB" id="A0A4P8KDE2"/>
<evidence type="ECO:0000313" key="9">
    <source>
        <dbReference type="EMBL" id="TRZ29328.1"/>
    </source>
</evidence>
<sequence length="230" mass="26033">MKNLVLYLTINYPTREKFFEILDIVEEFQIGYVEIGIPVSDPYIDGSIVRESQEKVFSTLSIKEIDSVLQEIRERYTFKVILMTYNEGVEEFKLGQLSKTRYDAILCVDKKLPEDNFSGLVHTFTKNMDKEAINNQLAKSSQFVYLVSGEGKTGEFIQLPKDYVDIVPYLKANTQLPVFVGFGVKNSTDIASILANGADGAIIGSEFIKRFNEGGISSIKEYLSKIRSVY</sequence>